<evidence type="ECO:0000256" key="1">
    <source>
        <dbReference type="ARBA" id="ARBA00001933"/>
    </source>
</evidence>
<accession>A0A0F9AQ59</accession>
<sequence>IWADTDGQVDIVISGVGTGGTITGVAGALKERKPDFQAVAVEPAQSPVLSQTAEGKVLMPGPHKIQGIGAGFVPEILDMDLVDEIIKVDQEDAIEMARRAAREEGLFVGTSSGAALVAADQVAARSDNAGKTIVVILPDFGERYLTTPLFEDLEDEA</sequence>
<protein>
    <recommendedName>
        <fullName evidence="4">cysteine synthase</fullName>
        <ecNumber evidence="4">2.5.1.47</ecNumber>
    </recommendedName>
</protein>
<dbReference type="FunFam" id="3.40.50.1100:FF:000067">
    <property type="entry name" value="Cysteine synthase"/>
    <property type="match status" value="1"/>
</dbReference>
<name>A0A0F9AQ59_9ZZZZ</name>
<gene>
    <name evidence="11" type="ORF">LCGC14_2623090</name>
</gene>
<dbReference type="SUPFAM" id="SSF53686">
    <property type="entry name" value="Tryptophan synthase beta subunit-like PLP-dependent enzymes"/>
    <property type="match status" value="1"/>
</dbReference>
<proteinExistence type="inferred from homology"/>
<dbReference type="EMBL" id="LAZR01044809">
    <property type="protein sequence ID" value="KKL03742.1"/>
    <property type="molecule type" value="Genomic_DNA"/>
</dbReference>
<dbReference type="PANTHER" id="PTHR10314">
    <property type="entry name" value="CYSTATHIONINE BETA-SYNTHASE"/>
    <property type="match status" value="1"/>
</dbReference>
<dbReference type="InterPro" id="IPR050214">
    <property type="entry name" value="Cys_Synth/Cystath_Beta-Synth"/>
</dbReference>
<evidence type="ECO:0000256" key="5">
    <source>
        <dbReference type="ARBA" id="ARBA00022605"/>
    </source>
</evidence>
<dbReference type="InterPro" id="IPR036052">
    <property type="entry name" value="TrpB-like_PALP_sf"/>
</dbReference>
<dbReference type="GO" id="GO:0005737">
    <property type="term" value="C:cytoplasm"/>
    <property type="evidence" value="ECO:0007669"/>
    <property type="project" value="UniProtKB-ARBA"/>
</dbReference>
<evidence type="ECO:0000256" key="8">
    <source>
        <dbReference type="ARBA" id="ARBA00023192"/>
    </source>
</evidence>
<dbReference type="Pfam" id="PF00291">
    <property type="entry name" value="PALP"/>
    <property type="match status" value="1"/>
</dbReference>
<evidence type="ECO:0000256" key="7">
    <source>
        <dbReference type="ARBA" id="ARBA00022898"/>
    </source>
</evidence>
<reference evidence="11" key="1">
    <citation type="journal article" date="2015" name="Nature">
        <title>Complex archaea that bridge the gap between prokaryotes and eukaryotes.</title>
        <authorList>
            <person name="Spang A."/>
            <person name="Saw J.H."/>
            <person name="Jorgensen S.L."/>
            <person name="Zaremba-Niedzwiedzka K."/>
            <person name="Martijn J."/>
            <person name="Lind A.E."/>
            <person name="van Eijk R."/>
            <person name="Schleper C."/>
            <person name="Guy L."/>
            <person name="Ettema T.J."/>
        </authorList>
    </citation>
    <scope>NUCLEOTIDE SEQUENCE</scope>
</reference>
<feature type="domain" description="Tryptophan synthase beta chain-like PALP" evidence="10">
    <location>
        <begin position="1"/>
        <end position="139"/>
    </location>
</feature>
<evidence type="ECO:0000259" key="10">
    <source>
        <dbReference type="Pfam" id="PF00291"/>
    </source>
</evidence>
<dbReference type="InterPro" id="IPR001926">
    <property type="entry name" value="TrpB-like_PALP"/>
</dbReference>
<comment type="caution">
    <text evidence="11">The sequence shown here is derived from an EMBL/GenBank/DDBJ whole genome shotgun (WGS) entry which is preliminary data.</text>
</comment>
<evidence type="ECO:0000256" key="2">
    <source>
        <dbReference type="ARBA" id="ARBA00004962"/>
    </source>
</evidence>
<evidence type="ECO:0000256" key="3">
    <source>
        <dbReference type="ARBA" id="ARBA00007103"/>
    </source>
</evidence>
<keyword evidence="6" id="KW-0808">Transferase</keyword>
<organism evidence="11">
    <name type="scientific">marine sediment metagenome</name>
    <dbReference type="NCBI Taxonomy" id="412755"/>
    <lineage>
        <taxon>unclassified sequences</taxon>
        <taxon>metagenomes</taxon>
        <taxon>ecological metagenomes</taxon>
    </lineage>
</organism>
<dbReference type="EC" id="2.5.1.47" evidence="4"/>
<keyword evidence="7" id="KW-0663">Pyridoxal phosphate</keyword>
<dbReference type="AlphaFoldDB" id="A0A0F9AQ59"/>
<dbReference type="GO" id="GO:0004124">
    <property type="term" value="F:cysteine synthase activity"/>
    <property type="evidence" value="ECO:0007669"/>
    <property type="project" value="UniProtKB-EC"/>
</dbReference>
<evidence type="ECO:0000256" key="9">
    <source>
        <dbReference type="ARBA" id="ARBA00047931"/>
    </source>
</evidence>
<comment type="catalytic activity">
    <reaction evidence="9">
        <text>O-acetyl-L-serine + hydrogen sulfide = L-cysteine + acetate</text>
        <dbReference type="Rhea" id="RHEA:14829"/>
        <dbReference type="ChEBI" id="CHEBI:29919"/>
        <dbReference type="ChEBI" id="CHEBI:30089"/>
        <dbReference type="ChEBI" id="CHEBI:35235"/>
        <dbReference type="ChEBI" id="CHEBI:58340"/>
        <dbReference type="EC" id="2.5.1.47"/>
    </reaction>
</comment>
<evidence type="ECO:0000256" key="6">
    <source>
        <dbReference type="ARBA" id="ARBA00022679"/>
    </source>
</evidence>
<feature type="non-terminal residue" evidence="11">
    <location>
        <position position="1"/>
    </location>
</feature>
<comment type="similarity">
    <text evidence="3">Belongs to the cysteine synthase/cystathionine beta-synthase family.</text>
</comment>
<comment type="pathway">
    <text evidence="2">Amino-acid biosynthesis; L-cysteine biosynthesis; L-cysteine from L-serine: step 2/2.</text>
</comment>
<dbReference type="Gene3D" id="3.40.50.1100">
    <property type="match status" value="1"/>
</dbReference>
<evidence type="ECO:0000313" key="11">
    <source>
        <dbReference type="EMBL" id="KKL03742.1"/>
    </source>
</evidence>
<keyword evidence="8" id="KW-0198">Cysteine biosynthesis</keyword>
<keyword evidence="5" id="KW-0028">Amino-acid biosynthesis</keyword>
<comment type="cofactor">
    <cofactor evidence="1">
        <name>pyridoxal 5'-phosphate</name>
        <dbReference type="ChEBI" id="CHEBI:597326"/>
    </cofactor>
</comment>
<evidence type="ECO:0000256" key="4">
    <source>
        <dbReference type="ARBA" id="ARBA00012681"/>
    </source>
</evidence>